<keyword evidence="2" id="KW-1185">Reference proteome</keyword>
<dbReference type="Proteomes" id="UP001642520">
    <property type="component" value="Unassembled WGS sequence"/>
</dbReference>
<proteinExistence type="predicted"/>
<sequence>MLRVDNEHVGLLAAFTRRLDRSIPNTISRQIYHSTAWNSAWTRRTPSVASSRTENFEAFRADVLDVVFYLYTANLDKR</sequence>
<evidence type="ECO:0000313" key="2">
    <source>
        <dbReference type="Proteomes" id="UP001642520"/>
    </source>
</evidence>
<reference evidence="1 2" key="1">
    <citation type="submission" date="2024-08" db="EMBL/GenBank/DDBJ databases">
        <authorList>
            <person name="Will J Nash"/>
            <person name="Angela Man"/>
            <person name="Seanna McTaggart"/>
            <person name="Kendall Baker"/>
            <person name="Tom Barker"/>
            <person name="Leah Catchpole"/>
            <person name="Alex Durrant"/>
            <person name="Karim Gharbi"/>
            <person name="Naomi Irish"/>
            <person name="Gemy Kaithakottil"/>
            <person name="Debby Ku"/>
            <person name="Aaliyah Providence"/>
            <person name="Felix Shaw"/>
            <person name="David Swarbreck"/>
            <person name="Chris Watkins"/>
            <person name="Ann M. McCartney"/>
            <person name="Giulio Formenti"/>
            <person name="Alice Mouton"/>
            <person name="Noel Vella"/>
            <person name="Bjorn M von Reumont"/>
            <person name="Adriana Vella"/>
            <person name="Wilfried Haerty"/>
        </authorList>
    </citation>
    <scope>NUCLEOTIDE SEQUENCE [LARGE SCALE GENOMIC DNA]</scope>
</reference>
<name>A0ABP1NPG8_XYLVO</name>
<evidence type="ECO:0000313" key="1">
    <source>
        <dbReference type="EMBL" id="CAL7942926.1"/>
    </source>
</evidence>
<protein>
    <submittedName>
        <fullName evidence="1">Uncharacterized protein</fullName>
    </submittedName>
</protein>
<accession>A0ABP1NPG8</accession>
<dbReference type="EMBL" id="CAXAJV020001293">
    <property type="protein sequence ID" value="CAL7942926.1"/>
    <property type="molecule type" value="Genomic_DNA"/>
</dbReference>
<organism evidence="1 2">
    <name type="scientific">Xylocopa violacea</name>
    <name type="common">Violet carpenter bee</name>
    <name type="synonym">Apis violacea</name>
    <dbReference type="NCBI Taxonomy" id="135666"/>
    <lineage>
        <taxon>Eukaryota</taxon>
        <taxon>Metazoa</taxon>
        <taxon>Ecdysozoa</taxon>
        <taxon>Arthropoda</taxon>
        <taxon>Hexapoda</taxon>
        <taxon>Insecta</taxon>
        <taxon>Pterygota</taxon>
        <taxon>Neoptera</taxon>
        <taxon>Endopterygota</taxon>
        <taxon>Hymenoptera</taxon>
        <taxon>Apocrita</taxon>
        <taxon>Aculeata</taxon>
        <taxon>Apoidea</taxon>
        <taxon>Anthophila</taxon>
        <taxon>Apidae</taxon>
        <taxon>Xylocopa</taxon>
        <taxon>Xylocopa</taxon>
    </lineage>
</organism>
<comment type="caution">
    <text evidence="1">The sequence shown here is derived from an EMBL/GenBank/DDBJ whole genome shotgun (WGS) entry which is preliminary data.</text>
</comment>
<gene>
    <name evidence="1" type="ORF">XYLVIOL_LOCUS5788</name>
</gene>